<dbReference type="InterPro" id="IPR037099">
    <property type="entry name" value="Fum_R/Succ_DH_flav-like_C_sf"/>
</dbReference>
<evidence type="ECO:0000256" key="4">
    <source>
        <dbReference type="ARBA" id="ARBA00012173"/>
    </source>
</evidence>
<dbReference type="InterPro" id="IPR027477">
    <property type="entry name" value="Succ_DH/fumarate_Rdtase_cat_sf"/>
</dbReference>
<dbReference type="PROSITE" id="PS51257">
    <property type="entry name" value="PROKAR_LIPOPROTEIN"/>
    <property type="match status" value="1"/>
</dbReference>
<name>A0ABY5Y3D8_9BACT</name>
<reference evidence="14" key="1">
    <citation type="submission" date="2020-12" db="EMBL/GenBank/DDBJ databases">
        <title>Taurinivorans muris gen. nov., sp. nov., fundamental and realized metabolic niche of a ubiquitous sulfidogenic bacterium in the murine intestine.</title>
        <authorList>
            <person name="Ye H."/>
            <person name="Hanson B.T."/>
            <person name="Loy A."/>
        </authorList>
    </citation>
    <scope>NUCLEOTIDE SEQUENCE</scope>
    <source>
        <strain evidence="14">LT0009</strain>
    </source>
</reference>
<accession>A0ABY5Y3D8</accession>
<comment type="pathway">
    <text evidence="2 11">Cofactor biosynthesis; NAD(+) biosynthesis; iminoaspartate from L-aspartate (oxidase route): step 1/1.</text>
</comment>
<comment type="similarity">
    <text evidence="3 11">Belongs to the FAD-dependent oxidoreductase 2 family. NadB subfamily.</text>
</comment>
<keyword evidence="15" id="KW-1185">Reference proteome</keyword>
<dbReference type="Gene3D" id="3.50.50.60">
    <property type="entry name" value="FAD/NAD(P)-binding domain"/>
    <property type="match status" value="1"/>
</dbReference>
<keyword evidence="5 11" id="KW-0285">Flavoprotein</keyword>
<protein>
    <recommendedName>
        <fullName evidence="4 10">L-aspartate oxidase</fullName>
        <ecNumber evidence="4 10">1.4.3.16</ecNumber>
    </recommendedName>
</protein>
<evidence type="ECO:0000256" key="9">
    <source>
        <dbReference type="ARBA" id="ARBA00048305"/>
    </source>
</evidence>
<evidence type="ECO:0000259" key="12">
    <source>
        <dbReference type="Pfam" id="PF00890"/>
    </source>
</evidence>
<comment type="catalytic activity">
    <reaction evidence="9">
        <text>L-aspartate + O2 = iminosuccinate + H2O2</text>
        <dbReference type="Rhea" id="RHEA:25876"/>
        <dbReference type="ChEBI" id="CHEBI:15379"/>
        <dbReference type="ChEBI" id="CHEBI:16240"/>
        <dbReference type="ChEBI" id="CHEBI:29991"/>
        <dbReference type="ChEBI" id="CHEBI:77875"/>
        <dbReference type="EC" id="1.4.3.16"/>
    </reaction>
    <physiologicalReaction direction="left-to-right" evidence="9">
        <dbReference type="Rhea" id="RHEA:25877"/>
    </physiologicalReaction>
</comment>
<dbReference type="Pfam" id="PF02910">
    <property type="entry name" value="Succ_DH_flav_C"/>
    <property type="match status" value="1"/>
</dbReference>
<evidence type="ECO:0000256" key="7">
    <source>
        <dbReference type="ARBA" id="ARBA00022827"/>
    </source>
</evidence>
<dbReference type="SUPFAM" id="SSF51905">
    <property type="entry name" value="FAD/NAD(P)-binding domain"/>
    <property type="match status" value="1"/>
</dbReference>
<dbReference type="PANTHER" id="PTHR42716">
    <property type="entry name" value="L-ASPARTATE OXIDASE"/>
    <property type="match status" value="1"/>
</dbReference>
<dbReference type="InterPro" id="IPR005288">
    <property type="entry name" value="NadB"/>
</dbReference>
<evidence type="ECO:0000313" key="15">
    <source>
        <dbReference type="Proteomes" id="UP001058120"/>
    </source>
</evidence>
<evidence type="ECO:0000256" key="5">
    <source>
        <dbReference type="ARBA" id="ARBA00022630"/>
    </source>
</evidence>
<proteinExistence type="inferred from homology"/>
<dbReference type="Gene3D" id="1.20.58.100">
    <property type="entry name" value="Fumarate reductase/succinate dehydrogenase flavoprotein-like, C-terminal domain"/>
    <property type="match status" value="1"/>
</dbReference>
<dbReference type="PRINTS" id="PR00411">
    <property type="entry name" value="PNDRDTASEI"/>
</dbReference>
<keyword evidence="7 11" id="KW-0274">FAD</keyword>
<evidence type="ECO:0000256" key="2">
    <source>
        <dbReference type="ARBA" id="ARBA00004950"/>
    </source>
</evidence>
<evidence type="ECO:0000256" key="11">
    <source>
        <dbReference type="RuleBase" id="RU362049"/>
    </source>
</evidence>
<comment type="cofactor">
    <cofactor evidence="1 11">
        <name>FAD</name>
        <dbReference type="ChEBI" id="CHEBI:57692"/>
    </cofactor>
</comment>
<evidence type="ECO:0000256" key="8">
    <source>
        <dbReference type="ARBA" id="ARBA00023002"/>
    </source>
</evidence>
<evidence type="ECO:0000256" key="3">
    <source>
        <dbReference type="ARBA" id="ARBA00008562"/>
    </source>
</evidence>
<dbReference type="InterPro" id="IPR036188">
    <property type="entry name" value="FAD/NAD-bd_sf"/>
</dbReference>
<evidence type="ECO:0000256" key="1">
    <source>
        <dbReference type="ARBA" id="ARBA00001974"/>
    </source>
</evidence>
<dbReference type="NCBIfam" id="TIGR00551">
    <property type="entry name" value="nadB"/>
    <property type="match status" value="1"/>
</dbReference>
<keyword evidence="6 11" id="KW-0662">Pyridine nucleotide biosynthesis</keyword>
<evidence type="ECO:0000259" key="13">
    <source>
        <dbReference type="Pfam" id="PF02910"/>
    </source>
</evidence>
<feature type="domain" description="FAD-dependent oxidoreductase 2 FAD-binding" evidence="12">
    <location>
        <begin position="6"/>
        <end position="395"/>
    </location>
</feature>
<dbReference type="EMBL" id="CP065938">
    <property type="protein sequence ID" value="UWX06523.1"/>
    <property type="molecule type" value="Genomic_DNA"/>
</dbReference>
<organism evidence="14 15">
    <name type="scientific">Taurinivorans muris</name>
    <dbReference type="NCBI Taxonomy" id="2787751"/>
    <lineage>
        <taxon>Bacteria</taxon>
        <taxon>Pseudomonadati</taxon>
        <taxon>Thermodesulfobacteriota</taxon>
        <taxon>Desulfovibrionia</taxon>
        <taxon>Desulfovibrionales</taxon>
        <taxon>Desulfovibrionaceae</taxon>
        <taxon>Taurinivorans</taxon>
    </lineage>
</organism>
<dbReference type="PANTHER" id="PTHR42716:SF2">
    <property type="entry name" value="L-ASPARTATE OXIDASE, CHLOROPLASTIC"/>
    <property type="match status" value="1"/>
</dbReference>
<dbReference type="EC" id="1.4.3.16" evidence="4 10"/>
<dbReference type="InterPro" id="IPR015939">
    <property type="entry name" value="Fum_Rdtase/Succ_DH_flav-like_C"/>
</dbReference>
<comment type="function">
    <text evidence="11">Catalyzes the oxidation of L-aspartate to iminoaspartate.</text>
</comment>
<evidence type="ECO:0000256" key="6">
    <source>
        <dbReference type="ARBA" id="ARBA00022642"/>
    </source>
</evidence>
<dbReference type="Pfam" id="PF00890">
    <property type="entry name" value="FAD_binding_2"/>
    <property type="match status" value="1"/>
</dbReference>
<keyword evidence="8 11" id="KW-0560">Oxidoreductase</keyword>
<dbReference type="Proteomes" id="UP001058120">
    <property type="component" value="Chromosome"/>
</dbReference>
<feature type="domain" description="Fumarate reductase/succinate dehydrogenase flavoprotein-like C-terminal" evidence="13">
    <location>
        <begin position="451"/>
        <end position="526"/>
    </location>
</feature>
<dbReference type="RefSeq" id="WP_334316135.1">
    <property type="nucleotide sequence ID" value="NZ_CP065938.1"/>
</dbReference>
<dbReference type="PRINTS" id="PR00368">
    <property type="entry name" value="FADPNR"/>
</dbReference>
<evidence type="ECO:0000313" key="14">
    <source>
        <dbReference type="EMBL" id="UWX06523.1"/>
    </source>
</evidence>
<dbReference type="InterPro" id="IPR003953">
    <property type="entry name" value="FAD-dep_OxRdtase_2_FAD-bd"/>
</dbReference>
<dbReference type="Gene3D" id="3.90.700.10">
    <property type="entry name" value="Succinate dehydrogenase/fumarate reductase flavoprotein, catalytic domain"/>
    <property type="match status" value="1"/>
</dbReference>
<sequence length="526" mass="58421">MYYRSDVLVVGSGLGACAAALTLADKGVQVSMICPTETLDGGNSELAQGGIVYVHDNPEEFYALEKDMLNAGHNYNFVKAVRFLADHGGDAVQEILIDRLHVPFNVRSGTVADWDLTLEGGHSAPRILHCADYTGRSIIEAIHKAILEHRNINVRYKCSAVDLITTDHHSHLDMYRYQLQNQCVGVYAYNEDTEQVDQHLATFTILATGGVGNVFLHSTNSDWAVGSGISMAQRAGVRLANMEFVQFHPTALYHKSKKHPLITEAVRGEGGVLVDLEGKEFMQKYDERKSLAPRDIVSQAIATEMLMTGSQHVFLDATRIKCDVTKRFPTVFQSCMNIGVDMRKDFIPVVPAAHYFCGGILVDLNGRTTLGNLYAVGECSCTGIHGANRLASTSLLEALLWGYSAGKDIAENLTRRDCIDERVFASITDWENTGNEHNDDPALIAQDWASIRHIMWNYVGIMRTESRLRRAFGELRDLSSHLHDFYRHTPLSPALVRLFHGCNTAYLITQAALRNKNSLGCHHRAE</sequence>
<comment type="subcellular location">
    <subcellularLocation>
        <location evidence="11">Cytoplasm</location>
    </subcellularLocation>
</comment>
<dbReference type="GO" id="GO:0008734">
    <property type="term" value="F:L-aspartate oxidase activity"/>
    <property type="evidence" value="ECO:0007669"/>
    <property type="project" value="UniProtKB-EC"/>
</dbReference>
<dbReference type="SUPFAM" id="SSF46977">
    <property type="entry name" value="Succinate dehydrogenase/fumarate reductase flavoprotein C-terminal domain"/>
    <property type="match status" value="1"/>
</dbReference>
<evidence type="ECO:0000256" key="10">
    <source>
        <dbReference type="NCBIfam" id="TIGR00551"/>
    </source>
</evidence>
<dbReference type="SUPFAM" id="SSF56425">
    <property type="entry name" value="Succinate dehydrogenase/fumarate reductase flavoprotein, catalytic domain"/>
    <property type="match status" value="1"/>
</dbReference>
<gene>
    <name evidence="14" type="primary">nadB</name>
    <name evidence="14" type="ORF">JBF11_04220</name>
</gene>